<dbReference type="Proteomes" id="UP001158067">
    <property type="component" value="Unassembled WGS sequence"/>
</dbReference>
<comment type="caution">
    <text evidence="1">The sequence shown here is derived from an EMBL/GenBank/DDBJ whole genome shotgun (WGS) entry which is preliminary data.</text>
</comment>
<proteinExistence type="predicted"/>
<dbReference type="EMBL" id="FXUG01000018">
    <property type="protein sequence ID" value="SMP74898.1"/>
    <property type="molecule type" value="Genomic_DNA"/>
</dbReference>
<keyword evidence="2" id="KW-1185">Reference proteome</keyword>
<reference evidence="1 2" key="1">
    <citation type="submission" date="2017-05" db="EMBL/GenBank/DDBJ databases">
        <authorList>
            <person name="Varghese N."/>
            <person name="Submissions S."/>
        </authorList>
    </citation>
    <scope>NUCLEOTIDE SEQUENCE [LARGE SCALE GENOMIC DNA]</scope>
    <source>
        <strain evidence="1 2">DSM 25457</strain>
    </source>
</reference>
<sequence>MIPLDHRSRSVFLSTAALWLGLSMCWVQPGSAQAEMLTREGVHLRLTSDVANEATLDEFVSSFDAAVPQWCEFWGVPTSQISRWKIDGYLMRDESTFRSMGVLPANVPKFRYGFASPAAIWIHQQSTAHSNRHLILHEGVHALAIKLFGGGGPSWYMEGTAELLATHRDRQVDSSARPAGLLAQASNRFLINDLPQTRQESPMWGRYRVVDEARHAQRLPTLASVMKLPINLAGEVESYTWCWAAALMLTHYPDTREVFIKAARNGSDQTPAFTTKVYRQLQQQWPVIRARWQLWLNDLEYGFDPESSQVELSVDDPRYNNTRLTSSIDSKLGWQSMGAWFNKGTRLKIQGTGSCVIVDENSVATDADDLSQTRDWTSGPDGVTVKYHRGQPIGQLQWCVLPIPSPEAKSLSPLEIGSVSSNETVIVEIKKPSWLLFRIHDIPGHNGRYQRSDNRGSYEVVVSP</sequence>
<dbReference type="Gene3D" id="2.60.120.430">
    <property type="entry name" value="Galactose-binding lectin"/>
    <property type="match status" value="1"/>
</dbReference>
<evidence type="ECO:0000313" key="1">
    <source>
        <dbReference type="EMBL" id="SMP74898.1"/>
    </source>
</evidence>
<name>A0ABY1QLM3_9BACT</name>
<gene>
    <name evidence="1" type="ORF">SAMN06265222_11870</name>
</gene>
<accession>A0ABY1QLM3</accession>
<protein>
    <recommendedName>
        <fullName evidence="3">Secreted protein</fullName>
    </recommendedName>
</protein>
<evidence type="ECO:0000313" key="2">
    <source>
        <dbReference type="Proteomes" id="UP001158067"/>
    </source>
</evidence>
<organism evidence="1 2">
    <name type="scientific">Neorhodopirellula lusitana</name>
    <dbReference type="NCBI Taxonomy" id="445327"/>
    <lineage>
        <taxon>Bacteria</taxon>
        <taxon>Pseudomonadati</taxon>
        <taxon>Planctomycetota</taxon>
        <taxon>Planctomycetia</taxon>
        <taxon>Pirellulales</taxon>
        <taxon>Pirellulaceae</taxon>
        <taxon>Neorhodopirellula</taxon>
    </lineage>
</organism>
<evidence type="ECO:0008006" key="3">
    <source>
        <dbReference type="Google" id="ProtNLM"/>
    </source>
</evidence>
<dbReference type="RefSeq" id="WP_283434975.1">
    <property type="nucleotide sequence ID" value="NZ_FXUG01000018.1"/>
</dbReference>